<dbReference type="Proteomes" id="UP000807342">
    <property type="component" value="Unassembled WGS sequence"/>
</dbReference>
<dbReference type="AlphaFoldDB" id="A0A9P5X5S7"/>
<feature type="region of interest" description="Disordered" evidence="1">
    <location>
        <begin position="1"/>
        <end position="241"/>
    </location>
</feature>
<feature type="compositionally biased region" description="Polar residues" evidence="1">
    <location>
        <begin position="88"/>
        <end position="107"/>
    </location>
</feature>
<evidence type="ECO:0000313" key="2">
    <source>
        <dbReference type="EMBL" id="KAF9444149.1"/>
    </source>
</evidence>
<feature type="compositionally biased region" description="Low complexity" evidence="1">
    <location>
        <begin position="122"/>
        <end position="139"/>
    </location>
</feature>
<feature type="compositionally biased region" description="Low complexity" evidence="1">
    <location>
        <begin position="74"/>
        <end position="87"/>
    </location>
</feature>
<protein>
    <submittedName>
        <fullName evidence="2">Uncharacterized protein</fullName>
    </submittedName>
</protein>
<accession>A0A9P5X5S7</accession>
<gene>
    <name evidence="2" type="ORF">P691DRAFT_778451</name>
</gene>
<sequence>MPFFMGAYAPDDAEVDDPRKDATKDASKLDKAATSSRKPKYSFIEPDDSQHKQLSYQWCQVAGDEPTVPPPRTPSASRSPIPRARAPLSTSADYLNQLPSGGSQTIAQPKAKSPLPTKRAISAQSPSGASVSLSSPPSALVRPTSPSHDASCARSSSKSVTSQGASKSPSSLSRSSQGEKKTDQISKPPESSPPESPTSPDGTSGMRMSSKFPFVKMGRRNEDKKPISNEEEMVSSGKSTS</sequence>
<proteinExistence type="predicted"/>
<feature type="compositionally biased region" description="Low complexity" evidence="1">
    <location>
        <begin position="166"/>
        <end position="176"/>
    </location>
</feature>
<keyword evidence="3" id="KW-1185">Reference proteome</keyword>
<reference evidence="2" key="1">
    <citation type="submission" date="2020-11" db="EMBL/GenBank/DDBJ databases">
        <authorList>
            <consortium name="DOE Joint Genome Institute"/>
            <person name="Ahrendt S."/>
            <person name="Riley R."/>
            <person name="Andreopoulos W."/>
            <person name="Labutti K."/>
            <person name="Pangilinan J."/>
            <person name="Ruiz-Duenas F.J."/>
            <person name="Barrasa J.M."/>
            <person name="Sanchez-Garcia M."/>
            <person name="Camarero S."/>
            <person name="Miyauchi S."/>
            <person name="Serrano A."/>
            <person name="Linde D."/>
            <person name="Babiker R."/>
            <person name="Drula E."/>
            <person name="Ayuso-Fernandez I."/>
            <person name="Pacheco R."/>
            <person name="Padilla G."/>
            <person name="Ferreira P."/>
            <person name="Barriuso J."/>
            <person name="Kellner H."/>
            <person name="Castanera R."/>
            <person name="Alfaro M."/>
            <person name="Ramirez L."/>
            <person name="Pisabarro A.G."/>
            <person name="Kuo A."/>
            <person name="Tritt A."/>
            <person name="Lipzen A."/>
            <person name="He G."/>
            <person name="Yan M."/>
            <person name="Ng V."/>
            <person name="Cullen D."/>
            <person name="Martin F."/>
            <person name="Rosso M.-N."/>
            <person name="Henrissat B."/>
            <person name="Hibbett D."/>
            <person name="Martinez A.T."/>
            <person name="Grigoriev I.V."/>
        </authorList>
    </citation>
    <scope>NUCLEOTIDE SEQUENCE</scope>
    <source>
        <strain evidence="2">MF-IS2</strain>
    </source>
</reference>
<dbReference type="EMBL" id="MU151399">
    <property type="protein sequence ID" value="KAF9444149.1"/>
    <property type="molecule type" value="Genomic_DNA"/>
</dbReference>
<name>A0A9P5X5S7_9AGAR</name>
<feature type="compositionally biased region" description="Basic and acidic residues" evidence="1">
    <location>
        <begin position="16"/>
        <end position="31"/>
    </location>
</feature>
<feature type="compositionally biased region" description="Polar residues" evidence="1">
    <location>
        <begin position="144"/>
        <end position="165"/>
    </location>
</feature>
<feature type="compositionally biased region" description="Basic and acidic residues" evidence="1">
    <location>
        <begin position="219"/>
        <end position="228"/>
    </location>
</feature>
<comment type="caution">
    <text evidence="2">The sequence shown here is derived from an EMBL/GenBank/DDBJ whole genome shotgun (WGS) entry which is preliminary data.</text>
</comment>
<evidence type="ECO:0000313" key="3">
    <source>
        <dbReference type="Proteomes" id="UP000807342"/>
    </source>
</evidence>
<organism evidence="2 3">
    <name type="scientific">Macrolepiota fuliginosa MF-IS2</name>
    <dbReference type="NCBI Taxonomy" id="1400762"/>
    <lineage>
        <taxon>Eukaryota</taxon>
        <taxon>Fungi</taxon>
        <taxon>Dikarya</taxon>
        <taxon>Basidiomycota</taxon>
        <taxon>Agaricomycotina</taxon>
        <taxon>Agaricomycetes</taxon>
        <taxon>Agaricomycetidae</taxon>
        <taxon>Agaricales</taxon>
        <taxon>Agaricineae</taxon>
        <taxon>Agaricaceae</taxon>
        <taxon>Macrolepiota</taxon>
    </lineage>
</organism>
<evidence type="ECO:0000256" key="1">
    <source>
        <dbReference type="SAM" id="MobiDB-lite"/>
    </source>
</evidence>